<dbReference type="SUPFAM" id="SSF51735">
    <property type="entry name" value="NAD(P)-binding Rossmann-fold domains"/>
    <property type="match status" value="1"/>
</dbReference>
<dbReference type="InterPro" id="IPR029903">
    <property type="entry name" value="RmlD-like-bd"/>
</dbReference>
<evidence type="ECO:0000259" key="1">
    <source>
        <dbReference type="Pfam" id="PF04321"/>
    </source>
</evidence>
<organism evidence="2 3">
    <name type="scientific">Fragilariopsis cylindrus CCMP1102</name>
    <dbReference type="NCBI Taxonomy" id="635003"/>
    <lineage>
        <taxon>Eukaryota</taxon>
        <taxon>Sar</taxon>
        <taxon>Stramenopiles</taxon>
        <taxon>Ochrophyta</taxon>
        <taxon>Bacillariophyta</taxon>
        <taxon>Bacillariophyceae</taxon>
        <taxon>Bacillariophycidae</taxon>
        <taxon>Bacillariales</taxon>
        <taxon>Bacillariaceae</taxon>
        <taxon>Fragilariopsis</taxon>
    </lineage>
</organism>
<dbReference type="PANTHER" id="PTHR43242:SF1">
    <property type="entry name" value="NAD(P)-BINDING ROSSMANN-FOLD SUPERFAMILY PROTEIN"/>
    <property type="match status" value="1"/>
</dbReference>
<evidence type="ECO:0000313" key="2">
    <source>
        <dbReference type="EMBL" id="OEU22986.1"/>
    </source>
</evidence>
<dbReference type="Gene3D" id="3.40.50.720">
    <property type="entry name" value="NAD(P)-binding Rossmann-like Domain"/>
    <property type="match status" value="1"/>
</dbReference>
<accession>A0A1E7FXX4</accession>
<dbReference type="EMBL" id="KV784353">
    <property type="protein sequence ID" value="OEU22986.1"/>
    <property type="molecule type" value="Genomic_DNA"/>
</dbReference>
<dbReference type="PANTHER" id="PTHR43242">
    <property type="entry name" value="NAD(P)-BINDING ROSSMANN-FOLD SUPERFAMILY PROTEIN"/>
    <property type="match status" value="1"/>
</dbReference>
<dbReference type="AlphaFoldDB" id="A0A1E7FXX4"/>
<gene>
    <name evidence="2" type="ORF">FRACYDRAFT_160971</name>
</gene>
<keyword evidence="3" id="KW-1185">Reference proteome</keyword>
<proteinExistence type="predicted"/>
<dbReference type="Proteomes" id="UP000095751">
    <property type="component" value="Unassembled WGS sequence"/>
</dbReference>
<sequence length="220" mass="24723">VVHTAALSSPKLCEENPEHAKAINVPVIFFDNVLGINTKTMNNNYSSSIIALSTDQVYDGNLLQSNDDKDNVNLYKENEKEGLNPVNVYGRTKLEMEIYLLQKQKQHKQQQQKSSSMLFALRSSIILGPKAPIQPNGVHGTFLDFVRSQGENNQETTFFTNEFRNVVKVDFVLQTINDIITKRIVMNNDNTCNATADPMPVVFNMGGPERVNRMDMAKAV</sequence>
<dbReference type="InParanoid" id="A0A1E7FXX4"/>
<feature type="non-terminal residue" evidence="2">
    <location>
        <position position="1"/>
    </location>
</feature>
<dbReference type="Pfam" id="PF04321">
    <property type="entry name" value="RmlD_sub_bind"/>
    <property type="match status" value="1"/>
</dbReference>
<dbReference type="OrthoDB" id="46465at2759"/>
<feature type="non-terminal residue" evidence="2">
    <location>
        <position position="220"/>
    </location>
</feature>
<name>A0A1E7FXX4_9STRA</name>
<evidence type="ECO:0000313" key="3">
    <source>
        <dbReference type="Proteomes" id="UP000095751"/>
    </source>
</evidence>
<protein>
    <recommendedName>
        <fullName evidence="1">RmlD-like substrate binding domain-containing protein</fullName>
    </recommendedName>
</protein>
<dbReference type="KEGG" id="fcy:FRACYDRAFT_160971"/>
<reference evidence="2 3" key="1">
    <citation type="submission" date="2016-09" db="EMBL/GenBank/DDBJ databases">
        <title>Extensive genetic diversity and differential bi-allelic expression allows diatom success in the polar Southern Ocean.</title>
        <authorList>
            <consortium name="DOE Joint Genome Institute"/>
            <person name="Mock T."/>
            <person name="Otillar R.P."/>
            <person name="Strauss J."/>
            <person name="Dupont C."/>
            <person name="Frickenhaus S."/>
            <person name="Maumus F."/>
            <person name="Mcmullan M."/>
            <person name="Sanges R."/>
            <person name="Schmutz J."/>
            <person name="Toseland A."/>
            <person name="Valas R."/>
            <person name="Veluchamy A."/>
            <person name="Ward B.J."/>
            <person name="Allen A."/>
            <person name="Barry K."/>
            <person name="Falciatore A."/>
            <person name="Ferrante M."/>
            <person name="Fortunato A.E."/>
            <person name="Gloeckner G."/>
            <person name="Gruber A."/>
            <person name="Hipkin R."/>
            <person name="Janech M."/>
            <person name="Kroth P."/>
            <person name="Leese F."/>
            <person name="Lindquist E."/>
            <person name="Lyon B.R."/>
            <person name="Martin J."/>
            <person name="Mayer C."/>
            <person name="Parker M."/>
            <person name="Quesneville H."/>
            <person name="Raymond J."/>
            <person name="Uhlig C."/>
            <person name="Valentin K.U."/>
            <person name="Worden A.Z."/>
            <person name="Armbrust E.V."/>
            <person name="Bowler C."/>
            <person name="Green B."/>
            <person name="Moulton V."/>
            <person name="Van Oosterhout C."/>
            <person name="Grigoriev I."/>
        </authorList>
    </citation>
    <scope>NUCLEOTIDE SEQUENCE [LARGE SCALE GENOMIC DNA]</scope>
    <source>
        <strain evidence="2 3">CCMP1102</strain>
    </source>
</reference>
<dbReference type="InterPro" id="IPR036291">
    <property type="entry name" value="NAD(P)-bd_dom_sf"/>
</dbReference>
<feature type="domain" description="RmlD-like substrate binding" evidence="1">
    <location>
        <begin position="1"/>
        <end position="107"/>
    </location>
</feature>